<keyword evidence="5" id="KW-0479">Metal-binding</keyword>
<keyword evidence="9" id="KW-0503">Monooxygenase</keyword>
<keyword evidence="3" id="KW-0349">Heme</keyword>
<dbReference type="GO" id="GO:0016020">
    <property type="term" value="C:membrane"/>
    <property type="evidence" value="ECO:0007669"/>
    <property type="project" value="UniProtKB-SubCell"/>
</dbReference>
<evidence type="ECO:0000256" key="1">
    <source>
        <dbReference type="ARBA" id="ARBA00004167"/>
    </source>
</evidence>
<dbReference type="InterPro" id="IPR036396">
    <property type="entry name" value="Cyt_P450_sf"/>
</dbReference>
<dbReference type="EMBL" id="JBAMMX010000006">
    <property type="protein sequence ID" value="KAK6938618.1"/>
    <property type="molecule type" value="Genomic_DNA"/>
</dbReference>
<reference evidence="11 12" key="1">
    <citation type="submission" date="2023-12" db="EMBL/GenBank/DDBJ databases">
        <title>A high-quality genome assembly for Dillenia turbinata (Dilleniales).</title>
        <authorList>
            <person name="Chanderbali A."/>
        </authorList>
    </citation>
    <scope>NUCLEOTIDE SEQUENCE [LARGE SCALE GENOMIC DNA]</scope>
    <source>
        <strain evidence="11">LSX21</strain>
        <tissue evidence="11">Leaf</tissue>
    </source>
</reference>
<dbReference type="InterPro" id="IPR050651">
    <property type="entry name" value="Plant_Cytochrome_P450_Monoox"/>
</dbReference>
<feature type="non-terminal residue" evidence="11">
    <location>
        <position position="1"/>
    </location>
</feature>
<comment type="caution">
    <text evidence="11">The sequence shown here is derived from an EMBL/GenBank/DDBJ whole genome shotgun (WGS) entry which is preliminary data.</text>
</comment>
<dbReference type="Pfam" id="PF00067">
    <property type="entry name" value="p450"/>
    <property type="match status" value="1"/>
</dbReference>
<evidence type="ECO:0000256" key="8">
    <source>
        <dbReference type="ARBA" id="ARBA00023004"/>
    </source>
</evidence>
<evidence type="ECO:0000256" key="7">
    <source>
        <dbReference type="ARBA" id="ARBA00023002"/>
    </source>
</evidence>
<evidence type="ECO:0000256" key="9">
    <source>
        <dbReference type="ARBA" id="ARBA00023033"/>
    </source>
</evidence>
<dbReference type="GO" id="GO:0004497">
    <property type="term" value="F:monooxygenase activity"/>
    <property type="evidence" value="ECO:0007669"/>
    <property type="project" value="UniProtKB-KW"/>
</dbReference>
<keyword evidence="6" id="KW-1133">Transmembrane helix</keyword>
<evidence type="ECO:0000256" key="3">
    <source>
        <dbReference type="ARBA" id="ARBA00022617"/>
    </source>
</evidence>
<comment type="similarity">
    <text evidence="2">Belongs to the cytochrome P450 family.</text>
</comment>
<dbReference type="SUPFAM" id="SSF48264">
    <property type="entry name" value="Cytochrome P450"/>
    <property type="match status" value="1"/>
</dbReference>
<keyword evidence="7" id="KW-0560">Oxidoreductase</keyword>
<dbReference type="InterPro" id="IPR001128">
    <property type="entry name" value="Cyt_P450"/>
</dbReference>
<keyword evidence="8" id="KW-0408">Iron</keyword>
<dbReference type="AlphaFoldDB" id="A0AAN8VP72"/>
<proteinExistence type="inferred from homology"/>
<evidence type="ECO:0000256" key="10">
    <source>
        <dbReference type="ARBA" id="ARBA00023136"/>
    </source>
</evidence>
<accession>A0AAN8VP72</accession>
<protein>
    <submittedName>
        <fullName evidence="11">Cytochrome P450</fullName>
    </submittedName>
</protein>
<dbReference type="Gene3D" id="1.10.630.10">
    <property type="entry name" value="Cytochrome P450"/>
    <property type="match status" value="1"/>
</dbReference>
<gene>
    <name evidence="11" type="ORF">RJ641_032126</name>
</gene>
<evidence type="ECO:0000313" key="12">
    <source>
        <dbReference type="Proteomes" id="UP001370490"/>
    </source>
</evidence>
<keyword evidence="4" id="KW-0812">Transmembrane</keyword>
<name>A0AAN8VP72_9MAGN</name>
<evidence type="ECO:0000256" key="2">
    <source>
        <dbReference type="ARBA" id="ARBA00010617"/>
    </source>
</evidence>
<sequence>TLLNASMAISTVTIEWAMPLLLNHPNVLNRARAKMDDHIGQQHLVDEPDLSKLQYLLVIINETLRSFPATLRESSEDCTIGGGGGDLTCHVLGRVKKLGSGFVHRVVGFALAALSRCFDWERVSDEEVDMSKETRPSMPKAKPLEVMCKARKSMTNILFEL</sequence>
<dbReference type="GO" id="GO:0020037">
    <property type="term" value="F:heme binding"/>
    <property type="evidence" value="ECO:0007669"/>
    <property type="project" value="InterPro"/>
</dbReference>
<dbReference type="PANTHER" id="PTHR47947:SF62">
    <property type="entry name" value="CYTOCHROME P450, FAMILY 81, SUBFAMILY D, POLYPEPTIDE 5"/>
    <property type="match status" value="1"/>
</dbReference>
<dbReference type="GO" id="GO:0005506">
    <property type="term" value="F:iron ion binding"/>
    <property type="evidence" value="ECO:0007669"/>
    <property type="project" value="InterPro"/>
</dbReference>
<organism evidence="11 12">
    <name type="scientific">Dillenia turbinata</name>
    <dbReference type="NCBI Taxonomy" id="194707"/>
    <lineage>
        <taxon>Eukaryota</taxon>
        <taxon>Viridiplantae</taxon>
        <taxon>Streptophyta</taxon>
        <taxon>Embryophyta</taxon>
        <taxon>Tracheophyta</taxon>
        <taxon>Spermatophyta</taxon>
        <taxon>Magnoliopsida</taxon>
        <taxon>eudicotyledons</taxon>
        <taxon>Gunneridae</taxon>
        <taxon>Pentapetalae</taxon>
        <taxon>Dilleniales</taxon>
        <taxon>Dilleniaceae</taxon>
        <taxon>Dillenia</taxon>
    </lineage>
</organism>
<comment type="subcellular location">
    <subcellularLocation>
        <location evidence="1">Membrane</location>
        <topology evidence="1">Single-pass membrane protein</topology>
    </subcellularLocation>
</comment>
<evidence type="ECO:0000256" key="4">
    <source>
        <dbReference type="ARBA" id="ARBA00022692"/>
    </source>
</evidence>
<keyword evidence="10" id="KW-0472">Membrane</keyword>
<dbReference type="GO" id="GO:0016705">
    <property type="term" value="F:oxidoreductase activity, acting on paired donors, with incorporation or reduction of molecular oxygen"/>
    <property type="evidence" value="ECO:0007669"/>
    <property type="project" value="InterPro"/>
</dbReference>
<dbReference type="PANTHER" id="PTHR47947">
    <property type="entry name" value="CYTOCHROME P450 82C3-RELATED"/>
    <property type="match status" value="1"/>
</dbReference>
<keyword evidence="12" id="KW-1185">Reference proteome</keyword>
<evidence type="ECO:0000256" key="6">
    <source>
        <dbReference type="ARBA" id="ARBA00022989"/>
    </source>
</evidence>
<evidence type="ECO:0000313" key="11">
    <source>
        <dbReference type="EMBL" id="KAK6938618.1"/>
    </source>
</evidence>
<evidence type="ECO:0000256" key="5">
    <source>
        <dbReference type="ARBA" id="ARBA00022723"/>
    </source>
</evidence>
<dbReference type="Proteomes" id="UP001370490">
    <property type="component" value="Unassembled WGS sequence"/>
</dbReference>